<protein>
    <submittedName>
        <fullName evidence="1">Uncharacterized protein</fullName>
    </submittedName>
</protein>
<accession>A0A1B8HLB3</accession>
<organism evidence="1 2">
    <name type="scientific">Morganella psychrotolerans</name>
    <dbReference type="NCBI Taxonomy" id="368603"/>
    <lineage>
        <taxon>Bacteria</taxon>
        <taxon>Pseudomonadati</taxon>
        <taxon>Pseudomonadota</taxon>
        <taxon>Gammaproteobacteria</taxon>
        <taxon>Enterobacterales</taxon>
        <taxon>Morganellaceae</taxon>
        <taxon>Morganella</taxon>
    </lineage>
</organism>
<sequence length="60" mass="7014">MLSTARAFKAHLTHQKQSPINGKSPEEILEHFNKYNFVDDHGHRLEFCQDFIDLVMQATK</sequence>
<keyword evidence="2" id="KW-1185">Reference proteome</keyword>
<gene>
    <name evidence="1" type="ORF">AYY18_19070</name>
</gene>
<evidence type="ECO:0000313" key="2">
    <source>
        <dbReference type="Proteomes" id="UP000092377"/>
    </source>
</evidence>
<dbReference type="AlphaFoldDB" id="A0A1B8HLB3"/>
<reference evidence="2" key="1">
    <citation type="submission" date="2016-06" db="EMBL/GenBank/DDBJ databases">
        <authorList>
            <person name="Butler K."/>
        </authorList>
    </citation>
    <scope>NUCLEOTIDE SEQUENCE [LARGE SCALE GENOMIC DNA]</scope>
    <source>
        <strain evidence="2">GCSL-Mp20</strain>
    </source>
</reference>
<name>A0A1B8HLB3_9GAMM</name>
<proteinExistence type="predicted"/>
<dbReference type="Proteomes" id="UP000092377">
    <property type="component" value="Unassembled WGS sequence"/>
</dbReference>
<evidence type="ECO:0000313" key="1">
    <source>
        <dbReference type="EMBL" id="OBU09917.1"/>
    </source>
</evidence>
<dbReference type="OrthoDB" id="6638235at2"/>
<comment type="caution">
    <text evidence="1">The sequence shown here is derived from an EMBL/GenBank/DDBJ whole genome shotgun (WGS) entry which is preliminary data.</text>
</comment>
<dbReference type="EMBL" id="LZEY01000017">
    <property type="protein sequence ID" value="OBU09917.1"/>
    <property type="molecule type" value="Genomic_DNA"/>
</dbReference>